<name>A0ABM1Z0C7_AEDAL</name>
<dbReference type="Proteomes" id="UP000069940">
    <property type="component" value="Unassembled WGS sequence"/>
</dbReference>
<feature type="compositionally biased region" description="Basic and acidic residues" evidence="1">
    <location>
        <begin position="271"/>
        <end position="306"/>
    </location>
</feature>
<feature type="compositionally biased region" description="Low complexity" evidence="1">
    <location>
        <begin position="548"/>
        <end position="560"/>
    </location>
</feature>
<evidence type="ECO:0000313" key="2">
    <source>
        <dbReference type="EnsemblMetazoa" id="AALFPA23_013779.P19991"/>
    </source>
</evidence>
<reference evidence="2" key="2">
    <citation type="submission" date="2025-05" db="UniProtKB">
        <authorList>
            <consortium name="EnsemblMetazoa"/>
        </authorList>
    </citation>
    <scope>IDENTIFICATION</scope>
    <source>
        <strain evidence="2">Foshan</strain>
    </source>
</reference>
<feature type="compositionally biased region" description="Basic and acidic residues" evidence="1">
    <location>
        <begin position="524"/>
        <end position="547"/>
    </location>
</feature>
<protein>
    <recommendedName>
        <fullName evidence="4">CCHC-type domain-containing protein</fullName>
    </recommendedName>
</protein>
<feature type="region of interest" description="Disordered" evidence="1">
    <location>
        <begin position="225"/>
        <end position="306"/>
    </location>
</feature>
<feature type="compositionally biased region" description="Basic and acidic residues" evidence="1">
    <location>
        <begin position="230"/>
        <end position="249"/>
    </location>
</feature>
<evidence type="ECO:0008006" key="4">
    <source>
        <dbReference type="Google" id="ProtNLM"/>
    </source>
</evidence>
<dbReference type="GeneID" id="134284305"/>
<dbReference type="EnsemblMetazoa" id="AALFPA23_013779.R19991">
    <property type="protein sequence ID" value="AALFPA23_013779.P19991"/>
    <property type="gene ID" value="AALFPA23_013779"/>
</dbReference>
<accession>A0ABM1Z0C7</accession>
<sequence length="619" mass="73222">MNQLFPRAEDLTLEEIDYELVIRQQPEEVFRLELSSKQRHLRHMFKEDQKEGRNYRSPYSISEEAPHIEGRIENLAKALEKRVETKFESRVIHYWYRVKRAVTRNDEEKMMRRDLIRKIEKIMQDFQFGPSLCPYKTQINKIIQDCENGASGQTGNPEVQRIRSPTVSDQIEDSPQSQPTPKGAVRKNTNLEQQEREEDRKSEFVVSRQEWEDMKSMMMNLMNKISGNDQEGRSRGTDSQRSHTSERRSRQIPSATLPQYNPQRRPMGSRSESRDSSEDDRQIHQLPRDRFDPSDEEDVYRRQPAREFRVQPQYDVRRSRERVVNNNRIEKWKLRCTGEPRSMPIENFLYKAKKLADREGVSMEILLRDIHMLLEGAASDWFFTFVDELDTWDVFETNIVYRFGNPNKDQGIRTKIHERKQQRGESFIAFVTEIEKLNKMLSRPLSARRKFEIVWDNMRQHYRSKISIVEVNDLQHLTRLNYRIDAADPQLQYQTGEMPGRRPINQIEAEDTDYDSDRSATVNEIRRRFNRDGRQRPNDNREERNRQQNDAGQQAGNGNQAVPPMACWNCQTQGHGWRQCNRPKVVFCYGCGSLGRTTRTCERCSRNYGVPATEQQGNE</sequence>
<feature type="compositionally biased region" description="Polar residues" evidence="1">
    <location>
        <begin position="165"/>
        <end position="180"/>
    </location>
</feature>
<feature type="region of interest" description="Disordered" evidence="1">
    <location>
        <begin position="492"/>
        <end position="560"/>
    </location>
</feature>
<feature type="compositionally biased region" description="Polar residues" evidence="1">
    <location>
        <begin position="251"/>
        <end position="262"/>
    </location>
</feature>
<keyword evidence="3" id="KW-1185">Reference proteome</keyword>
<feature type="compositionally biased region" description="Basic and acidic residues" evidence="1">
    <location>
        <begin position="193"/>
        <end position="208"/>
    </location>
</feature>
<evidence type="ECO:0000313" key="3">
    <source>
        <dbReference type="Proteomes" id="UP000069940"/>
    </source>
</evidence>
<organism evidence="2 3">
    <name type="scientific">Aedes albopictus</name>
    <name type="common">Asian tiger mosquito</name>
    <name type="synonym">Stegomyia albopicta</name>
    <dbReference type="NCBI Taxonomy" id="7160"/>
    <lineage>
        <taxon>Eukaryota</taxon>
        <taxon>Metazoa</taxon>
        <taxon>Ecdysozoa</taxon>
        <taxon>Arthropoda</taxon>
        <taxon>Hexapoda</taxon>
        <taxon>Insecta</taxon>
        <taxon>Pterygota</taxon>
        <taxon>Neoptera</taxon>
        <taxon>Endopterygota</taxon>
        <taxon>Diptera</taxon>
        <taxon>Nematocera</taxon>
        <taxon>Culicoidea</taxon>
        <taxon>Culicidae</taxon>
        <taxon>Culicinae</taxon>
        <taxon>Aedini</taxon>
        <taxon>Aedes</taxon>
        <taxon>Stegomyia</taxon>
    </lineage>
</organism>
<reference evidence="3" key="1">
    <citation type="journal article" date="2015" name="Proc. Natl. Acad. Sci. U.S.A.">
        <title>Genome sequence of the Asian Tiger mosquito, Aedes albopictus, reveals insights into its biology, genetics, and evolution.</title>
        <authorList>
            <person name="Chen X.G."/>
            <person name="Jiang X."/>
            <person name="Gu J."/>
            <person name="Xu M."/>
            <person name="Wu Y."/>
            <person name="Deng Y."/>
            <person name="Zhang C."/>
            <person name="Bonizzoni M."/>
            <person name="Dermauw W."/>
            <person name="Vontas J."/>
            <person name="Armbruster P."/>
            <person name="Huang X."/>
            <person name="Yang Y."/>
            <person name="Zhang H."/>
            <person name="He W."/>
            <person name="Peng H."/>
            <person name="Liu Y."/>
            <person name="Wu K."/>
            <person name="Chen J."/>
            <person name="Lirakis M."/>
            <person name="Topalis P."/>
            <person name="Van Leeuwen T."/>
            <person name="Hall A.B."/>
            <person name="Jiang X."/>
            <person name="Thorpe C."/>
            <person name="Mueller R.L."/>
            <person name="Sun C."/>
            <person name="Waterhouse R.M."/>
            <person name="Yan G."/>
            <person name="Tu Z.J."/>
            <person name="Fang X."/>
            <person name="James A.A."/>
        </authorList>
    </citation>
    <scope>NUCLEOTIDE SEQUENCE [LARGE SCALE GENOMIC DNA]</scope>
    <source>
        <strain evidence="3">Foshan</strain>
    </source>
</reference>
<dbReference type="Gene3D" id="4.10.60.10">
    <property type="entry name" value="Zinc finger, CCHC-type"/>
    <property type="match status" value="1"/>
</dbReference>
<dbReference type="RefSeq" id="XP_062699094.1">
    <property type="nucleotide sequence ID" value="XM_062843110.1"/>
</dbReference>
<dbReference type="SUPFAM" id="SSF57756">
    <property type="entry name" value="Retrovirus zinc finger-like domains"/>
    <property type="match status" value="1"/>
</dbReference>
<evidence type="ECO:0000256" key="1">
    <source>
        <dbReference type="SAM" id="MobiDB-lite"/>
    </source>
</evidence>
<dbReference type="InterPro" id="IPR036875">
    <property type="entry name" value="Znf_CCHC_sf"/>
</dbReference>
<feature type="region of interest" description="Disordered" evidence="1">
    <location>
        <begin position="165"/>
        <end position="208"/>
    </location>
</feature>
<proteinExistence type="predicted"/>